<reference evidence="12 13" key="1">
    <citation type="submission" date="2019-07" db="EMBL/GenBank/DDBJ databases">
        <title>Genomics analysis of Aphanomyces spp. identifies a new class of oomycete effector associated with host adaptation.</title>
        <authorList>
            <person name="Gaulin E."/>
        </authorList>
    </citation>
    <scope>NUCLEOTIDE SEQUENCE [LARGE SCALE GENOMIC DNA]</scope>
    <source>
        <strain evidence="12 13">ATCC 201684</strain>
    </source>
</reference>
<keyword evidence="7 9" id="KW-0472">Membrane</keyword>
<feature type="domain" description="ABC transmembrane type-1" evidence="11">
    <location>
        <begin position="310"/>
        <end position="634"/>
    </location>
</feature>
<dbReference type="Pfam" id="PF00664">
    <property type="entry name" value="ABC_membrane"/>
    <property type="match status" value="1"/>
</dbReference>
<feature type="compositionally biased region" description="Polar residues" evidence="8">
    <location>
        <begin position="980"/>
        <end position="995"/>
    </location>
</feature>
<feature type="transmembrane region" description="Helical" evidence="9">
    <location>
        <begin position="57"/>
        <end position="79"/>
    </location>
</feature>
<dbReference type="InterPro" id="IPR017871">
    <property type="entry name" value="ABC_transporter-like_CS"/>
</dbReference>
<feature type="transmembrane region" description="Helical" evidence="9">
    <location>
        <begin position="577"/>
        <end position="600"/>
    </location>
</feature>
<sequence length="1006" mass="111432">MKKQTRQASSMADDRTPQAAQYANMGEIPVLSTPPKETRKSARLGCLQFIDSRGWHYLFMLILFLDFFGNCIAVSFTSTENFYKYGPKTRFGSMGCCAIYVFDMFLRLISLRGGLFKNAASVGDLIALMLLLVILAGRIWKADDPDKVQIHMGGWTDKYEIAHKYISNQIEQYIDAVYCLFVAIRIVLKPRARTFSKKLHKYANHDNLRFSMASLRGSLRRIPGITAVAIEMMETDLAIICGRHDGDMGRGELMQFLQKALLYRPKELSADAFLAHLRDVDAVAGSGVYGAYDVIRSTFRHWANQRVDLALTTIVVIIFACVTPGFAFFLKIVTDQAFPRYVYSVENFDVDPTDFTLKLVGIYRRPTYKNETVNENNTQVFLPFSPDNSLKLGIIGLIGISVPFILCDYAMGYFQSKMISKATHRLQKNLLRIILNKPTKFFAERSDGDLNNLFQSDISRVNAMWQAVFWNLMQPVVAIVIGFGYLMYSEPIIGIMAFSFSAIIATSGPQGLAGSKSQDFGKKNAYASAEFQNAIACQKVVRAYEIQKPLMSKFGASIKTLSLAQFAKDFWSGIVQIYVESAMFIFVACMTACLAIKVYYGDTTSGEFFSSVTMLSRVSTPVTVLGGFMRVAIGNASSLQRLDAIVMQSDDEDDKAKKRDAAKPALPRMSKALSLSQVCFSYTEEKQNLSDITTVIKRGEYVCIVGPSGCGKSTLLSCLMRFQDISSGTIAIDGLDIHQYSTSSYADQLAVVFQDGGILNGSILENIRYGQTQASEQDCIEAAKAAECHQFIEQLKDGYSTIIGQHGTTNLSGGQMQRICLARALVRKPSVLLLDEATSALDPETEAHIVATLEQLARKMHVTIVSVTHRLSTTRNADLILVLNDGKIIETGSYKEVPGSFFAELVRMTDDDESSNDQKSASFIGAGSMVESDLGNVMDTHRALNDFQRKLSNRSGDNGAIMTAWQARKISAATRPRGASASQNNNSILSQSRDSQGQERDSYLVL</sequence>
<accession>A0A6G0W898</accession>
<dbReference type="SMART" id="SM00382">
    <property type="entry name" value="AAA"/>
    <property type="match status" value="1"/>
</dbReference>
<dbReference type="GO" id="GO:0016887">
    <property type="term" value="F:ATP hydrolysis activity"/>
    <property type="evidence" value="ECO:0007669"/>
    <property type="project" value="InterPro"/>
</dbReference>
<comment type="caution">
    <text evidence="12">The sequence shown here is derived from an EMBL/GenBank/DDBJ whole genome shotgun (WGS) entry which is preliminary data.</text>
</comment>
<evidence type="ECO:0000259" key="10">
    <source>
        <dbReference type="PROSITE" id="PS50893"/>
    </source>
</evidence>
<name>A0A6G0W898_9STRA</name>
<dbReference type="PROSITE" id="PS50929">
    <property type="entry name" value="ABC_TM1F"/>
    <property type="match status" value="1"/>
</dbReference>
<dbReference type="EMBL" id="VJMJ01000309">
    <property type="protein sequence ID" value="KAF0723392.1"/>
    <property type="molecule type" value="Genomic_DNA"/>
</dbReference>
<dbReference type="SUPFAM" id="SSF90123">
    <property type="entry name" value="ABC transporter transmembrane region"/>
    <property type="match status" value="1"/>
</dbReference>
<dbReference type="InterPro" id="IPR027417">
    <property type="entry name" value="P-loop_NTPase"/>
</dbReference>
<evidence type="ECO:0008006" key="14">
    <source>
        <dbReference type="Google" id="ProtNLM"/>
    </source>
</evidence>
<keyword evidence="2" id="KW-0813">Transport</keyword>
<dbReference type="SUPFAM" id="SSF52540">
    <property type="entry name" value="P-loop containing nucleoside triphosphate hydrolases"/>
    <property type="match status" value="1"/>
</dbReference>
<dbReference type="PROSITE" id="PS50893">
    <property type="entry name" value="ABC_TRANSPORTER_2"/>
    <property type="match status" value="1"/>
</dbReference>
<dbReference type="VEuPathDB" id="FungiDB:AeMF1_003595"/>
<evidence type="ECO:0000256" key="3">
    <source>
        <dbReference type="ARBA" id="ARBA00022692"/>
    </source>
</evidence>
<evidence type="ECO:0000256" key="2">
    <source>
        <dbReference type="ARBA" id="ARBA00022448"/>
    </source>
</evidence>
<feature type="transmembrane region" description="Helical" evidence="9">
    <location>
        <begin position="91"/>
        <end position="109"/>
    </location>
</feature>
<protein>
    <recommendedName>
        <fullName evidence="14">ABC transporter domain-containing protein</fullName>
    </recommendedName>
</protein>
<feature type="transmembrane region" description="Helical" evidence="9">
    <location>
        <begin position="492"/>
        <end position="513"/>
    </location>
</feature>
<feature type="transmembrane region" description="Helical" evidence="9">
    <location>
        <begin position="121"/>
        <end position="140"/>
    </location>
</feature>
<dbReference type="GO" id="GO:0005737">
    <property type="term" value="C:cytoplasm"/>
    <property type="evidence" value="ECO:0007669"/>
    <property type="project" value="UniProtKB-ARBA"/>
</dbReference>
<evidence type="ECO:0000256" key="4">
    <source>
        <dbReference type="ARBA" id="ARBA00022741"/>
    </source>
</evidence>
<dbReference type="GO" id="GO:0140359">
    <property type="term" value="F:ABC-type transporter activity"/>
    <property type="evidence" value="ECO:0007669"/>
    <property type="project" value="InterPro"/>
</dbReference>
<keyword evidence="4" id="KW-0547">Nucleotide-binding</keyword>
<evidence type="ECO:0000256" key="5">
    <source>
        <dbReference type="ARBA" id="ARBA00022840"/>
    </source>
</evidence>
<feature type="transmembrane region" description="Helical" evidence="9">
    <location>
        <begin position="309"/>
        <end position="330"/>
    </location>
</feature>
<evidence type="ECO:0000313" key="13">
    <source>
        <dbReference type="Proteomes" id="UP000481153"/>
    </source>
</evidence>
<evidence type="ECO:0000256" key="9">
    <source>
        <dbReference type="SAM" id="Phobius"/>
    </source>
</evidence>
<dbReference type="GO" id="GO:0016020">
    <property type="term" value="C:membrane"/>
    <property type="evidence" value="ECO:0007669"/>
    <property type="project" value="UniProtKB-SubCell"/>
</dbReference>
<dbReference type="Pfam" id="PF00005">
    <property type="entry name" value="ABC_tran"/>
    <property type="match status" value="1"/>
</dbReference>
<evidence type="ECO:0000256" key="7">
    <source>
        <dbReference type="ARBA" id="ARBA00023136"/>
    </source>
</evidence>
<dbReference type="InterPro" id="IPR036640">
    <property type="entry name" value="ABC1_TM_sf"/>
</dbReference>
<keyword evidence="3 9" id="KW-0812">Transmembrane</keyword>
<dbReference type="Gene3D" id="3.40.50.300">
    <property type="entry name" value="P-loop containing nucleotide triphosphate hydrolases"/>
    <property type="match status" value="1"/>
</dbReference>
<evidence type="ECO:0000256" key="1">
    <source>
        <dbReference type="ARBA" id="ARBA00004141"/>
    </source>
</evidence>
<keyword evidence="13" id="KW-1185">Reference proteome</keyword>
<organism evidence="12 13">
    <name type="scientific">Aphanomyces euteiches</name>
    <dbReference type="NCBI Taxonomy" id="100861"/>
    <lineage>
        <taxon>Eukaryota</taxon>
        <taxon>Sar</taxon>
        <taxon>Stramenopiles</taxon>
        <taxon>Oomycota</taxon>
        <taxon>Saprolegniomycetes</taxon>
        <taxon>Saprolegniales</taxon>
        <taxon>Verrucalvaceae</taxon>
        <taxon>Aphanomyces</taxon>
    </lineage>
</organism>
<feature type="transmembrane region" description="Helical" evidence="9">
    <location>
        <begin position="468"/>
        <end position="486"/>
    </location>
</feature>
<dbReference type="FunFam" id="3.40.50.300:FF:000604">
    <property type="entry name" value="ABC transporter B family member 28"/>
    <property type="match status" value="1"/>
</dbReference>
<evidence type="ECO:0000256" key="8">
    <source>
        <dbReference type="SAM" id="MobiDB-lite"/>
    </source>
</evidence>
<dbReference type="InterPro" id="IPR003439">
    <property type="entry name" value="ABC_transporter-like_ATP-bd"/>
</dbReference>
<feature type="transmembrane region" description="Helical" evidence="9">
    <location>
        <begin position="392"/>
        <end position="411"/>
    </location>
</feature>
<feature type="compositionally biased region" description="Basic and acidic residues" evidence="8">
    <location>
        <begin position="996"/>
        <end position="1006"/>
    </location>
</feature>
<feature type="region of interest" description="Disordered" evidence="8">
    <location>
        <begin position="972"/>
        <end position="1006"/>
    </location>
</feature>
<dbReference type="PROSITE" id="PS00211">
    <property type="entry name" value="ABC_TRANSPORTER_1"/>
    <property type="match status" value="1"/>
</dbReference>
<feature type="domain" description="ABC transporter" evidence="10">
    <location>
        <begin position="673"/>
        <end position="910"/>
    </location>
</feature>
<dbReference type="PANTHER" id="PTHR24221:SF620">
    <property type="entry name" value="ABC TRANSMEMBRANE TYPE-1 DOMAIN-CONTAINING PROTEIN"/>
    <property type="match status" value="1"/>
</dbReference>
<evidence type="ECO:0000259" key="11">
    <source>
        <dbReference type="PROSITE" id="PS50929"/>
    </source>
</evidence>
<dbReference type="PANTHER" id="PTHR24221">
    <property type="entry name" value="ATP-BINDING CASSETTE SUB-FAMILY B"/>
    <property type="match status" value="1"/>
</dbReference>
<keyword evidence="6 9" id="KW-1133">Transmembrane helix</keyword>
<dbReference type="AlphaFoldDB" id="A0A6G0W898"/>
<gene>
    <name evidence="12" type="ORF">Ae201684_017732</name>
</gene>
<dbReference type="Gene3D" id="1.20.1560.10">
    <property type="entry name" value="ABC transporter type 1, transmembrane domain"/>
    <property type="match status" value="1"/>
</dbReference>
<keyword evidence="5" id="KW-0067">ATP-binding</keyword>
<dbReference type="Proteomes" id="UP000481153">
    <property type="component" value="Unassembled WGS sequence"/>
</dbReference>
<dbReference type="InterPro" id="IPR039421">
    <property type="entry name" value="Type_1_exporter"/>
</dbReference>
<evidence type="ECO:0000313" key="12">
    <source>
        <dbReference type="EMBL" id="KAF0723392.1"/>
    </source>
</evidence>
<dbReference type="InterPro" id="IPR011527">
    <property type="entry name" value="ABC1_TM_dom"/>
</dbReference>
<comment type="subcellular location">
    <subcellularLocation>
        <location evidence="1">Membrane</location>
        <topology evidence="1">Multi-pass membrane protein</topology>
    </subcellularLocation>
</comment>
<dbReference type="InterPro" id="IPR003593">
    <property type="entry name" value="AAA+_ATPase"/>
</dbReference>
<proteinExistence type="predicted"/>
<feature type="transmembrane region" description="Helical" evidence="9">
    <location>
        <begin position="170"/>
        <end position="188"/>
    </location>
</feature>
<dbReference type="GO" id="GO:0005524">
    <property type="term" value="F:ATP binding"/>
    <property type="evidence" value="ECO:0007669"/>
    <property type="project" value="UniProtKB-KW"/>
</dbReference>
<evidence type="ECO:0000256" key="6">
    <source>
        <dbReference type="ARBA" id="ARBA00022989"/>
    </source>
</evidence>